<evidence type="ECO:0000313" key="8">
    <source>
        <dbReference type="EMBL" id="KPN31517.1"/>
    </source>
</evidence>
<dbReference type="InterPro" id="IPR051169">
    <property type="entry name" value="NADH-Q_oxidoreductase"/>
</dbReference>
<proteinExistence type="inferred from homology"/>
<feature type="compositionally biased region" description="Low complexity" evidence="6">
    <location>
        <begin position="417"/>
        <end position="437"/>
    </location>
</feature>
<dbReference type="Gene3D" id="3.50.50.100">
    <property type="match status" value="1"/>
</dbReference>
<keyword evidence="4" id="KW-0274">FAD</keyword>
<dbReference type="AlphaFoldDB" id="A0A0P7GQP3"/>
<reference evidence="9" key="1">
    <citation type="submission" date="2013-11" db="EMBL/GenBank/DDBJ databases">
        <authorList>
            <person name="Hoang H.T."/>
            <person name="Killian M.L."/>
            <person name="Madson D.M."/>
            <person name="Arruda P.H.E."/>
            <person name="Sun D."/>
            <person name="Schwartz K.J."/>
            <person name="Yoon K."/>
        </authorList>
    </citation>
    <scope>NUCLEOTIDE SEQUENCE [LARGE SCALE GENOMIC DNA]</scope>
    <source>
        <strain evidence="9">CDK2</strain>
    </source>
</reference>
<dbReference type="EMBL" id="LGUC01000001">
    <property type="protein sequence ID" value="KPN31517.1"/>
    <property type="molecule type" value="Genomic_DNA"/>
</dbReference>
<gene>
    <name evidence="8" type="ORF">SY89_02264</name>
</gene>
<keyword evidence="3" id="KW-0285">Flavoprotein</keyword>
<evidence type="ECO:0000313" key="9">
    <source>
        <dbReference type="Proteomes" id="UP000050535"/>
    </source>
</evidence>
<evidence type="ECO:0000256" key="4">
    <source>
        <dbReference type="ARBA" id="ARBA00022827"/>
    </source>
</evidence>
<dbReference type="GO" id="GO:0019646">
    <property type="term" value="P:aerobic electron transport chain"/>
    <property type="evidence" value="ECO:0007669"/>
    <property type="project" value="TreeGrafter"/>
</dbReference>
<dbReference type="Pfam" id="PF07992">
    <property type="entry name" value="Pyr_redox_2"/>
    <property type="match status" value="1"/>
</dbReference>
<name>A0A0P7GQP3_9EURY</name>
<sequence length="535" mass="56907">MDVLVLGGGYAGLLVTRKLERRLPESATLTLVDDTGTHLVQHELHRAIRKPDYVDDIDVPLGEILDRASIREARVTDVDRATHTVSLADGDELDYDYCVVALGAETAFYDIPGLEEHATPLKRLEHAATIRREFEAVIDQFGHEDPTTAAETAGTVVVGGAGLSGVQVAGELATMARERGVADDIEIVLLEQLDTVAPGFPERFQDATHERLVAQGVDVRPGTTVTAADEAQISTEGGSIEYDQFVWTGGIRGNEAMGGDRPAVRGDLRLDARTFALGDAVRIVDADGEPVPASASAAVRASETVARNLVAAATADGGFVDVAQWRWESPGWLISIGDDAVAQVGPTVLTGAPANALKSAVGITYLAEHGSFRRALDVLRKEADDTGVSPSYSNSSEAALADRSLKKWGRRRRRSRPYSSSSSRISSSLPTSSSVDSVDSKERSPSSPPSTSTPSACSSVSWFWFSCSDSSYDPNPIVGGTWWSAKTLWTCRSREGGSRGVPGPHGPTGITAGRTRDGYEQPRRAGPDGDPRIAG</sequence>
<evidence type="ECO:0000256" key="1">
    <source>
        <dbReference type="ARBA" id="ARBA00001974"/>
    </source>
</evidence>
<evidence type="ECO:0000256" key="2">
    <source>
        <dbReference type="ARBA" id="ARBA00005272"/>
    </source>
</evidence>
<evidence type="ECO:0000256" key="3">
    <source>
        <dbReference type="ARBA" id="ARBA00022630"/>
    </source>
</evidence>
<evidence type="ECO:0000256" key="5">
    <source>
        <dbReference type="ARBA" id="ARBA00023002"/>
    </source>
</evidence>
<feature type="compositionally biased region" description="Basic and acidic residues" evidence="6">
    <location>
        <begin position="514"/>
        <end position="535"/>
    </location>
</feature>
<dbReference type="PANTHER" id="PTHR42913:SF3">
    <property type="entry name" value="64 KDA MITOCHONDRIAL NADH DEHYDROGENASE (EUROFUNG)"/>
    <property type="match status" value="1"/>
</dbReference>
<comment type="cofactor">
    <cofactor evidence="1">
        <name>FAD</name>
        <dbReference type="ChEBI" id="CHEBI:57692"/>
    </cofactor>
</comment>
<dbReference type="Proteomes" id="UP000050535">
    <property type="component" value="Unassembled WGS sequence"/>
</dbReference>
<dbReference type="PANTHER" id="PTHR42913">
    <property type="entry name" value="APOPTOSIS-INDUCING FACTOR 1"/>
    <property type="match status" value="1"/>
</dbReference>
<feature type="region of interest" description="Disordered" evidence="6">
    <location>
        <begin position="493"/>
        <end position="535"/>
    </location>
</feature>
<keyword evidence="5" id="KW-0560">Oxidoreductase</keyword>
<dbReference type="PATRIC" id="fig|699431.3.peg.2325"/>
<evidence type="ECO:0000259" key="7">
    <source>
        <dbReference type="Pfam" id="PF07992"/>
    </source>
</evidence>
<comment type="caution">
    <text evidence="8">The sequence shown here is derived from an EMBL/GenBank/DDBJ whole genome shotgun (WGS) entry which is preliminary data.</text>
</comment>
<keyword evidence="9" id="KW-1185">Reference proteome</keyword>
<protein>
    <submittedName>
        <fullName evidence="8">NADH:flavorubredoxin oxidoreductase</fullName>
    </submittedName>
</protein>
<dbReference type="STRING" id="699431.SY89_02264"/>
<comment type="similarity">
    <text evidence="2">Belongs to the NADH dehydrogenase family.</text>
</comment>
<dbReference type="SUPFAM" id="SSF51905">
    <property type="entry name" value="FAD/NAD(P)-binding domain"/>
    <property type="match status" value="2"/>
</dbReference>
<feature type="region of interest" description="Disordered" evidence="6">
    <location>
        <begin position="408"/>
        <end position="457"/>
    </location>
</feature>
<organism evidence="8 9">
    <name type="scientific">Halolamina pelagica</name>
    <dbReference type="NCBI Taxonomy" id="699431"/>
    <lineage>
        <taxon>Archaea</taxon>
        <taxon>Methanobacteriati</taxon>
        <taxon>Methanobacteriota</taxon>
        <taxon>Stenosarchaea group</taxon>
        <taxon>Halobacteria</taxon>
        <taxon>Halobacteriales</taxon>
        <taxon>Haloferacaceae</taxon>
    </lineage>
</organism>
<feature type="domain" description="FAD/NAD(P)-binding" evidence="7">
    <location>
        <begin position="1"/>
        <end position="299"/>
    </location>
</feature>
<dbReference type="GO" id="GO:0003955">
    <property type="term" value="F:NAD(P)H dehydrogenase (quinone) activity"/>
    <property type="evidence" value="ECO:0007669"/>
    <property type="project" value="TreeGrafter"/>
</dbReference>
<accession>A0A0P7GQP3</accession>
<evidence type="ECO:0000256" key="6">
    <source>
        <dbReference type="SAM" id="MobiDB-lite"/>
    </source>
</evidence>
<dbReference type="InterPro" id="IPR036188">
    <property type="entry name" value="FAD/NAD-bd_sf"/>
</dbReference>
<dbReference type="PRINTS" id="PR00368">
    <property type="entry name" value="FADPNR"/>
</dbReference>
<dbReference type="InterPro" id="IPR023753">
    <property type="entry name" value="FAD/NAD-binding_dom"/>
</dbReference>